<dbReference type="Pfam" id="PF03478">
    <property type="entry name" value="Beta-prop_KIB1-4"/>
    <property type="match status" value="2"/>
</dbReference>
<evidence type="ECO:0000259" key="1">
    <source>
        <dbReference type="Pfam" id="PF03478"/>
    </source>
</evidence>
<sequence>MVYTLYGGGKSPDILIYCHPGEKQWGKHEFVDKIGRIESMFYFKAKLYIMCLCLDLLEITIQHGSISINELITKNEDKLFKSERVGGYFDNCSHSYYMESFGEVFRIDSYLIERGDYAHFITKIIVSKLDFSSLTWEEVKILKDHVFFISYFSDTLLSCLASDLGLSKGCVYFTLKCDLSLYNYDLEDESILLSLPCLDIPTPWMSPRWLLIPTTSRVDDSRTTTDLMLGEDEDIEKVIKATESRNSTVDKDEDKKDTKQARLFIKLDDDIVWAMSNFLHTLDYVHLRTVSKKYRSVMDLRRYSSTRTVQTTDISPWLISPKYDQSIFNFINPMHDNENYLLNIPELLKGSRIRFSKGGWLLMSKCETLFFYNPFTKSTVRLPDLPNVNGYSYTGISFSSLPTASDCLVFAVDKELFRDQVGIFFIKRGDRDWSYDLYSNIYLPEKKNHFELTLNNPVFYRGRFYCLDHNGTVGVFKYEHPNISWEILSMIAPA</sequence>
<keyword evidence="3" id="KW-1185">Reference proteome</keyword>
<name>A0AAD4T2X1_9MAGN</name>
<protein>
    <recommendedName>
        <fullName evidence="1">KIB1-4 beta-propeller domain-containing protein</fullName>
    </recommendedName>
</protein>
<feature type="domain" description="KIB1-4 beta-propeller" evidence="1">
    <location>
        <begin position="335"/>
        <end position="481"/>
    </location>
</feature>
<evidence type="ECO:0000313" key="3">
    <source>
        <dbReference type="Proteomes" id="UP001202328"/>
    </source>
</evidence>
<proteinExistence type="predicted"/>
<dbReference type="EMBL" id="JAJJMB010005545">
    <property type="protein sequence ID" value="KAI3938434.1"/>
    <property type="molecule type" value="Genomic_DNA"/>
</dbReference>
<comment type="caution">
    <text evidence="2">The sequence shown here is derived from an EMBL/GenBank/DDBJ whole genome shotgun (WGS) entry which is preliminary data.</text>
</comment>
<dbReference type="Proteomes" id="UP001202328">
    <property type="component" value="Unassembled WGS sequence"/>
</dbReference>
<dbReference type="InterPro" id="IPR005174">
    <property type="entry name" value="KIB1-4_b-propeller"/>
</dbReference>
<gene>
    <name evidence="2" type="ORF">MKW98_015333</name>
</gene>
<accession>A0AAD4T2X1</accession>
<feature type="domain" description="KIB1-4 beta-propeller" evidence="1">
    <location>
        <begin position="14"/>
        <end position="182"/>
    </location>
</feature>
<dbReference type="PANTHER" id="PTHR33127:SF5">
    <property type="entry name" value="TRANSMEMBRANE PROTEIN"/>
    <property type="match status" value="1"/>
</dbReference>
<evidence type="ECO:0000313" key="2">
    <source>
        <dbReference type="EMBL" id="KAI3938434.1"/>
    </source>
</evidence>
<reference evidence="2" key="1">
    <citation type="submission" date="2022-04" db="EMBL/GenBank/DDBJ databases">
        <title>A functionally conserved STORR gene fusion in Papaver species that diverged 16.8 million years ago.</title>
        <authorList>
            <person name="Catania T."/>
        </authorList>
    </citation>
    <scope>NUCLEOTIDE SEQUENCE</scope>
    <source>
        <strain evidence="2">S-188037</strain>
    </source>
</reference>
<dbReference type="PANTHER" id="PTHR33127">
    <property type="entry name" value="TRANSMEMBRANE PROTEIN"/>
    <property type="match status" value="1"/>
</dbReference>
<dbReference type="AlphaFoldDB" id="A0AAD4T2X1"/>
<organism evidence="2 3">
    <name type="scientific">Papaver atlanticum</name>
    <dbReference type="NCBI Taxonomy" id="357466"/>
    <lineage>
        <taxon>Eukaryota</taxon>
        <taxon>Viridiplantae</taxon>
        <taxon>Streptophyta</taxon>
        <taxon>Embryophyta</taxon>
        <taxon>Tracheophyta</taxon>
        <taxon>Spermatophyta</taxon>
        <taxon>Magnoliopsida</taxon>
        <taxon>Ranunculales</taxon>
        <taxon>Papaveraceae</taxon>
        <taxon>Papaveroideae</taxon>
        <taxon>Papaver</taxon>
    </lineage>
</organism>